<feature type="region of interest" description="Disordered" evidence="1">
    <location>
        <begin position="1"/>
        <end position="89"/>
    </location>
</feature>
<evidence type="ECO:0000256" key="1">
    <source>
        <dbReference type="SAM" id="MobiDB-lite"/>
    </source>
</evidence>
<proteinExistence type="predicted"/>
<feature type="compositionally biased region" description="Low complexity" evidence="1">
    <location>
        <begin position="28"/>
        <end position="39"/>
    </location>
</feature>
<protein>
    <submittedName>
        <fullName evidence="2">Uncharacterized protein</fullName>
    </submittedName>
</protein>
<evidence type="ECO:0000313" key="3">
    <source>
        <dbReference type="Proteomes" id="UP000626092"/>
    </source>
</evidence>
<evidence type="ECO:0000313" key="2">
    <source>
        <dbReference type="EMBL" id="KAF7126300.1"/>
    </source>
</evidence>
<gene>
    <name evidence="2" type="ORF">RHSIM_Rhsim11G0133200</name>
</gene>
<reference evidence="2" key="1">
    <citation type="submission" date="2019-11" db="EMBL/GenBank/DDBJ databases">
        <authorList>
            <person name="Liu Y."/>
            <person name="Hou J."/>
            <person name="Li T.-Q."/>
            <person name="Guan C.-H."/>
            <person name="Wu X."/>
            <person name="Wu H.-Z."/>
            <person name="Ling F."/>
            <person name="Zhang R."/>
            <person name="Shi X.-G."/>
            <person name="Ren J.-P."/>
            <person name="Chen E.-F."/>
            <person name="Sun J.-M."/>
        </authorList>
    </citation>
    <scope>NUCLEOTIDE SEQUENCE</scope>
    <source>
        <strain evidence="2">Adult_tree_wgs_1</strain>
        <tissue evidence="2">Leaves</tissue>
    </source>
</reference>
<feature type="compositionally biased region" description="Low complexity" evidence="1">
    <location>
        <begin position="65"/>
        <end position="76"/>
    </location>
</feature>
<dbReference type="EMBL" id="WJXA01000011">
    <property type="protein sequence ID" value="KAF7126300.1"/>
    <property type="molecule type" value="Genomic_DNA"/>
</dbReference>
<organism evidence="2 3">
    <name type="scientific">Rhododendron simsii</name>
    <name type="common">Sims's rhododendron</name>
    <dbReference type="NCBI Taxonomy" id="118357"/>
    <lineage>
        <taxon>Eukaryota</taxon>
        <taxon>Viridiplantae</taxon>
        <taxon>Streptophyta</taxon>
        <taxon>Embryophyta</taxon>
        <taxon>Tracheophyta</taxon>
        <taxon>Spermatophyta</taxon>
        <taxon>Magnoliopsida</taxon>
        <taxon>eudicotyledons</taxon>
        <taxon>Gunneridae</taxon>
        <taxon>Pentapetalae</taxon>
        <taxon>asterids</taxon>
        <taxon>Ericales</taxon>
        <taxon>Ericaceae</taxon>
        <taxon>Ericoideae</taxon>
        <taxon>Rhodoreae</taxon>
        <taxon>Rhododendron</taxon>
    </lineage>
</organism>
<keyword evidence="3" id="KW-1185">Reference proteome</keyword>
<feature type="compositionally biased region" description="Basic and acidic residues" evidence="1">
    <location>
        <begin position="80"/>
        <end position="89"/>
    </location>
</feature>
<sequence length="89" mass="9093">MGACASVAKAMRGGDAGAAAPPPEQPTEETTTTVVAEETVITEKEVPTGEASEIVSEAPKETPEPETTVAPEAEAVFPSVEEKEPQAKA</sequence>
<accession>A0A834GAM7</accession>
<dbReference type="Proteomes" id="UP000626092">
    <property type="component" value="Unassembled WGS sequence"/>
</dbReference>
<comment type="caution">
    <text evidence="2">The sequence shown here is derived from an EMBL/GenBank/DDBJ whole genome shotgun (WGS) entry which is preliminary data.</text>
</comment>
<dbReference type="AlphaFoldDB" id="A0A834GAM7"/>
<name>A0A834GAM7_RHOSS</name>